<comment type="caution">
    <text evidence="2">The sequence shown here is derived from an EMBL/GenBank/DDBJ whole genome shotgun (WGS) entry which is preliminary data.</text>
</comment>
<gene>
    <name evidence="2" type="ORF">PAMC26577_37755</name>
</gene>
<name>A0A242M5F7_CABSO</name>
<dbReference type="AlphaFoldDB" id="A0A242M5F7"/>
<evidence type="ECO:0000259" key="1">
    <source>
        <dbReference type="Pfam" id="PF13358"/>
    </source>
</evidence>
<feature type="domain" description="Tc1-like transposase DDE" evidence="1">
    <location>
        <begin position="28"/>
        <end position="172"/>
    </location>
</feature>
<protein>
    <submittedName>
        <fullName evidence="2">Mobile element protein</fullName>
    </submittedName>
</protein>
<proteinExistence type="predicted"/>
<dbReference type="InterPro" id="IPR012337">
    <property type="entry name" value="RNaseH-like_sf"/>
</dbReference>
<sequence>MVSNDPDFETKAADVIGLYLNPPAHAAVFCVDEKTAIQALERKDRMLPLSPGRAESHGFEYKRNGTLSLFAAFNTATGEVLGKTASRHTSEQFVAFLTDVVASQPKRREIHVICDNVSSQKTQRVVEFLTAHRNVRLHFTPTYSSWLNQVENWFSRIQPDVIGGVFTSVKDLDRKLMRYIREHNQNPKPIKWKYDDPSRRICPVPSQ</sequence>
<dbReference type="GO" id="GO:0003676">
    <property type="term" value="F:nucleic acid binding"/>
    <property type="evidence" value="ECO:0007669"/>
    <property type="project" value="InterPro"/>
</dbReference>
<organism evidence="2 3">
    <name type="scientific">Caballeronia sordidicola</name>
    <name type="common">Burkholderia sordidicola</name>
    <dbReference type="NCBI Taxonomy" id="196367"/>
    <lineage>
        <taxon>Bacteria</taxon>
        <taxon>Pseudomonadati</taxon>
        <taxon>Pseudomonadota</taxon>
        <taxon>Betaproteobacteria</taxon>
        <taxon>Burkholderiales</taxon>
        <taxon>Burkholderiaceae</taxon>
        <taxon>Caballeronia</taxon>
    </lineage>
</organism>
<dbReference type="InterPro" id="IPR038717">
    <property type="entry name" value="Tc1-like_DDE_dom"/>
</dbReference>
<accession>A0A242M5F7</accession>
<dbReference type="SUPFAM" id="SSF53098">
    <property type="entry name" value="Ribonuclease H-like"/>
    <property type="match status" value="1"/>
</dbReference>
<reference evidence="2 3" key="1">
    <citation type="submission" date="2017-03" db="EMBL/GenBank/DDBJ databases">
        <title>Genome analysis of strain PAMC 26577.</title>
        <authorList>
            <person name="Oh H.-M."/>
            <person name="Yang J.-A."/>
        </authorList>
    </citation>
    <scope>NUCLEOTIDE SEQUENCE [LARGE SCALE GENOMIC DNA]</scope>
    <source>
        <strain evidence="2 3">PAMC 26577</strain>
    </source>
</reference>
<dbReference type="NCBIfam" id="NF033545">
    <property type="entry name" value="transpos_IS630"/>
    <property type="match status" value="1"/>
</dbReference>
<evidence type="ECO:0000313" key="2">
    <source>
        <dbReference type="EMBL" id="OTP66334.1"/>
    </source>
</evidence>
<dbReference type="InterPro" id="IPR036397">
    <property type="entry name" value="RNaseH_sf"/>
</dbReference>
<dbReference type="InterPro" id="IPR047655">
    <property type="entry name" value="Transpos_IS630-like"/>
</dbReference>
<evidence type="ECO:0000313" key="3">
    <source>
        <dbReference type="Proteomes" id="UP000195221"/>
    </source>
</evidence>
<dbReference type="Proteomes" id="UP000195221">
    <property type="component" value="Unassembled WGS sequence"/>
</dbReference>
<dbReference type="EMBL" id="NBTZ01000161">
    <property type="protein sequence ID" value="OTP66334.1"/>
    <property type="molecule type" value="Genomic_DNA"/>
</dbReference>
<dbReference type="Gene3D" id="3.30.420.10">
    <property type="entry name" value="Ribonuclease H-like superfamily/Ribonuclease H"/>
    <property type="match status" value="1"/>
</dbReference>
<dbReference type="Pfam" id="PF13358">
    <property type="entry name" value="DDE_3"/>
    <property type="match status" value="1"/>
</dbReference>